<dbReference type="Proteomes" id="UP000323300">
    <property type="component" value="Unassembled WGS sequence"/>
</dbReference>
<dbReference type="RefSeq" id="WP_149763312.1">
    <property type="nucleotide sequence ID" value="NZ_BSPE01000090.1"/>
</dbReference>
<evidence type="ECO:0000313" key="2">
    <source>
        <dbReference type="Proteomes" id="UP000323300"/>
    </source>
</evidence>
<proteinExistence type="predicted"/>
<evidence type="ECO:0000313" key="1">
    <source>
        <dbReference type="EMBL" id="SFL06040.1"/>
    </source>
</evidence>
<dbReference type="EMBL" id="FOSL01000027">
    <property type="protein sequence ID" value="SFL06040.1"/>
    <property type="molecule type" value="Genomic_DNA"/>
</dbReference>
<accession>A0A1I4ELU2</accession>
<dbReference type="AlphaFoldDB" id="A0A1I4ELU2"/>
<sequence>MPKVGSKASRSDTAVEFIKPNSVEARAINAVLLKEVDKARHTAGQVIDAMRAEGYPKFNQAAHTRLWKELDAKDPTKGFGKAGDHKNTWVWFASWLARVRAHCQENASKNVAAV</sequence>
<name>A0A1I4ELU2_9HYPH</name>
<organism evidence="1 2">
    <name type="scientific">Neomesorhizobium albiziae</name>
    <dbReference type="NCBI Taxonomy" id="335020"/>
    <lineage>
        <taxon>Bacteria</taxon>
        <taxon>Pseudomonadati</taxon>
        <taxon>Pseudomonadota</taxon>
        <taxon>Alphaproteobacteria</taxon>
        <taxon>Hyphomicrobiales</taxon>
        <taxon>Phyllobacteriaceae</taxon>
        <taxon>Neomesorhizobium</taxon>
    </lineage>
</organism>
<reference evidence="1 2" key="1">
    <citation type="submission" date="2016-10" db="EMBL/GenBank/DDBJ databases">
        <authorList>
            <person name="Varghese N."/>
            <person name="Submissions S."/>
        </authorList>
    </citation>
    <scope>NUCLEOTIDE SEQUENCE [LARGE SCALE GENOMIC DNA]</scope>
    <source>
        <strain evidence="1 2">DSM 21822</strain>
    </source>
</reference>
<keyword evidence="2" id="KW-1185">Reference proteome</keyword>
<gene>
    <name evidence="1" type="ORF">SAMN04488498_12740</name>
</gene>
<dbReference type="OrthoDB" id="9815072at2"/>
<protein>
    <submittedName>
        <fullName evidence="1">Uncharacterized protein</fullName>
    </submittedName>
</protein>